<feature type="region of interest" description="Disordered" evidence="2">
    <location>
        <begin position="2119"/>
        <end position="2144"/>
    </location>
</feature>
<evidence type="ECO:0000313" key="6">
    <source>
        <dbReference type="Proteomes" id="UP000221080"/>
    </source>
</evidence>
<comment type="similarity">
    <text evidence="1">Belongs to the TASOR family.</text>
</comment>
<feature type="region of interest" description="Disordered" evidence="2">
    <location>
        <begin position="590"/>
        <end position="613"/>
    </location>
</feature>
<accession>A0A2D0QZR3</accession>
<feature type="compositionally biased region" description="Basic residues" evidence="2">
    <location>
        <begin position="753"/>
        <end position="769"/>
    </location>
</feature>
<dbReference type="STRING" id="7998.ENSIPUP00000015193"/>
<evidence type="ECO:0000256" key="2">
    <source>
        <dbReference type="SAM" id="MobiDB-lite"/>
    </source>
</evidence>
<sequence length="3101" mass="346113">MENDTTISKEGLLEPVLPGSVTFESSILAPLRNSYLYEESKESFTYNSAQLINNAALQQRYSAFRAEKRENGYSEEELKESFGFLLLDDKSRANRLADTGLVVGQGTCTILGDCSKGVYISKYSDCLDLKRWYDGKTGYIVLLKLTKGREKEVTENYTQNFTPPTAGFDCHVSEQLRAVCATTSSFLAFERTQYYMYELLDGGEKVESCPRHVCPFAIVAFSYGKTAISLEQKEKSHEKSSFHYQPWSGQLKIESVLYNIGLKSIHGAMFPANLPKTVQVDRAIGVSELRKTLPQAVFETSPLREVSLDGKWFSMYDVISFEESNELAFLTQELKEKDMALVICLEDGGFLVLLHSCNFLSYEGAGTDKSFALQGLFVYPDSRTVPRETKSGYHKTTVSSEVLQVLPALNYAELEMEKCPPKQHEEPLGIMEKHLQNFAALICPGLTSSPNREASMFPDQYDVPSGFPLIAPKWTEQTGDRLRTYLESPCSFEIPVVRAMELLAAGKQQRSDDHDDDVYYYISSPEAPQTPAGMVLERDLPNETDHLTCRNVSDDMKKTAAQQAETEITVAAESPHCALLEGVSTPGAAVIASPDNNPVERTDTSPTSGDLPPEDYAQNIHADNTAQDSEKTSECVSVDDKCSGQEFSGAVLKETVENTSVALSSTEIADDSSTLASNTEMEVDQSVDSISDELPKVGGQIPVADKVLQEADLPTSISPPTTSVNQTDALIKGCKDVPQEANSNVLSETKSVPNRRGKRRRRKALKRNTNRVSQIATPLQNTTLSLCPSAESTPEQSSNSDATHSSPSTLKKDWRSLPRRKRHWNPDVSTKRTLRSDFKSTEIPCGKNSETEKNTTITELAVIESIMPSTPKRKMEGINMRERYGLKTIITDCGFVFVPHGSEVAPGDINSNKHKQAQESSITTNSPLGERPTTTPPHDKHQPLEMENSGQHMHLTHTQDISVNPGKALSSEDTTEKDPVSPKNSEQSSVLESTEKNKSPVKGHVYRAISISKLKTVLKRAKRTTSPAVQDHGISISDNTGPELKKCKPNNDVELSDKNNSAGIQEPAENTPSKTRLRTTTSQEKWILKIPKENGCNSFDNISPNEIVKQADQQLISEPVENRVEGKRIRSDGQSNKVEVAVGVPAPSDALNLLADLALSVNSDEVLPNLGEKHLGAKTNSSQQKVFHLLRDLTPRLKLPSKSPFPEGLVVTGDLILEISKEHSYSQPTSLLSGLTGICQQVQPPVESRLSMNSDHLLKLPDLSSCPDYPNKEGKNGWRFLPSSSASAPAAVKAKVWSSMFFRCRTITEKEGSIQVTRHWKENYDFKFDSKFTNDRIDKCVTRALHGKWDFSIEDNYEQVHLIFHMWIGLFYSKPTSRFFHFDQICPTVERKNPVTVLQCAVQTSTLLPDVDLASKEDKPTSSDPVADALDLSVKPSGAVDLCTARENPTPSTGIQSNLEHTRENKEPAIKPRLDYSPSVLAGGIHMGYRSTEALEENSTPDCTDRSDTEDDLADITESSYTKVLESNSVYIQLLDQASNMRIDEQKLLNVQKSELVSKDLSTTKTMNIKSAGRMGSETKNVAIFHQVVGPVRPVILSKVHDSLPGRKIILKSLSFKDKHKDEAPVSVYSESVSKDEQCEAAVDEEQHENTSVCTHVGSKNESPVKTQIGSSSVISVSVSDDNAKIEVKSVLLASDETPMVIHDVNSSTKEQSEFGERNNKVMCNDVGDAPLDVLDVNNKTKQEVKSVIDETPRDDRNDNILLEKHVNHEVTEKVGPVPDVRDDTPIDVNEIKEDVKPASHVQSDTPEEVLVDDETKDKVSPVPVTDDSSVNVPDVIKSKEAVEPVGDGTSAHDIRNDTHLGVQVNDETNKVTTTLDIGDITSVYDGENTPHGVCDEDDDASDEVNSVVNIRDMYVDVLAQVKDQLGVIDDIPVDVQDVNNTNKEATPELGVRTDVSTDVQDVNNINKEANPGLDVRDDTPANIQDVNDGTKDETKCQPDVGDCSSVDRQHDVDTTEGRNMEEHVSGKDESNTDEMTSESERKVAAELICDADIELDSEEQNTIDESQDWTDCVDMDISDEDSEDENQEKVHEVNVSAGEILPKVLEEDTVKLQEDEIKPEAPVASNYKEQTTEGAQPGISDYSSAAHVSSTSHQSITLKEGRSLPAVGGTCIPTQNDSESTMLYDSIVVQHETPEVNQNKPRKVCDDVSPLSLVFKAEPYETKDSSIQGTTEEADDLAILNANVGSGKDSRMLEKGTDQKPLIPTICAKYPAKRDEIYDNFDSMDASPPALQIDTEAEMNSRCCTPTLDEPPYSQLTEEVSDFQEVNLQDISETEHYCVKKRSTNTWLVLDSSEDSQSGVEKSPAHRDQIFPQDPNWSSNKYEATVKETDESELLVTDKHVPEENLDYFDYDAIPTPTKTKEIKPQQDQFVFSSEKYEEYSYEELPSSWTHSACFKTEEQKDLSEWYAPFEHTRYTNSISVHREVAYRPREITGSNSDNFGWGQSICYSEFSPNVDESHERVLSFRHRAGFSESNDESESHVSEPVCYSKRKHKIKSCQNESDEGDFTATVDYSIKKTFSCSSDRSSISRTRTSSPYRHKGGSKQPFDWRRYFRREGIFESNEGNDGPFHDPPSSIVTMVDKKGNRMIFESPSSQRRLSGIHGTMSQSVEEQQTESDTQSLMELEYLIFSENMTHLLKNCKPTSRVKPQRRLNISPVENPMTIQFSRLDEQNSFSALDQTLPTLSKFKINVDMTERKALKKTQNYSKPLHLQSLFCERGTEATCSKVSDITKECSKSYNTMMNDICLGKTIPHQNDELKRKWDIERATTSKQSGFCGRIKKDMFDYLHDNLNAVVRQACKTKYKFYILVTSADPFFEETKDLLEAEGHTAIEPYQFDFYANGQTPVLIILRNEDIAEHIFEVPHLLELKKSSRVLFAGIDQPDDVVNLTHQELFAKGGFVVFDETALDTLNLENIKKVVGIMEELDKKGKWKWFLHYRDSRKLRESARCSLEAQRRKQFIDCCQEAGIVEVLPYHECDVISRDRPDYLRCLVHLQIQNVSARFPIFVTDTPDDCFEKNGILTMNIYTFSRILSNDTCSIS</sequence>
<dbReference type="PANTHER" id="PTHR16207:SF10">
    <property type="entry name" value="PROTEIN TASOR 2"/>
    <property type="match status" value="1"/>
</dbReference>
<dbReference type="Pfam" id="PF24630">
    <property type="entry name" value="PIN_TASOR"/>
    <property type="match status" value="1"/>
</dbReference>
<feature type="region of interest" description="Disordered" evidence="2">
    <location>
        <begin position="1022"/>
        <end position="1080"/>
    </location>
</feature>
<feature type="domain" description="TASOR PIN" evidence="5">
    <location>
        <begin position="2959"/>
        <end position="3094"/>
    </location>
</feature>
<evidence type="ECO:0000313" key="7">
    <source>
        <dbReference type="RefSeq" id="XP_017323256.2"/>
    </source>
</evidence>
<feature type="compositionally biased region" description="Basic and acidic residues" evidence="2">
    <location>
        <begin position="2006"/>
        <end position="2031"/>
    </location>
</feature>
<evidence type="ECO:0000259" key="3">
    <source>
        <dbReference type="Pfam" id="PF12509"/>
    </source>
</evidence>
<dbReference type="CTD" id="54906"/>
<reference evidence="7" key="2">
    <citation type="submission" date="2025-08" db="UniProtKB">
        <authorList>
            <consortium name="RefSeq"/>
        </authorList>
    </citation>
    <scope>IDENTIFICATION</scope>
    <source>
        <tissue evidence="7">Blood</tissue>
    </source>
</reference>
<feature type="region of interest" description="Disordered" evidence="2">
    <location>
        <begin position="1796"/>
        <end position="1831"/>
    </location>
</feature>
<dbReference type="GO" id="GO:0045814">
    <property type="term" value="P:negative regulation of gene expression, epigenetic"/>
    <property type="evidence" value="ECO:0007669"/>
    <property type="project" value="InterPro"/>
</dbReference>
<dbReference type="RefSeq" id="XP_017323256.2">
    <property type="nucleotide sequence ID" value="XM_017467767.3"/>
</dbReference>
<feature type="compositionally biased region" description="Polar residues" evidence="2">
    <location>
        <begin position="1058"/>
        <end position="1080"/>
    </location>
</feature>
<gene>
    <name evidence="7" type="primary">tasor2</name>
</gene>
<feature type="compositionally biased region" description="Polar residues" evidence="2">
    <location>
        <begin position="1447"/>
        <end position="1459"/>
    </location>
</feature>
<feature type="compositionally biased region" description="Low complexity" evidence="2">
    <location>
        <begin position="1821"/>
        <end position="1831"/>
    </location>
</feature>
<dbReference type="OrthoDB" id="5960959at2759"/>
<feature type="compositionally biased region" description="Basic and acidic residues" evidence="2">
    <location>
        <begin position="1043"/>
        <end position="1057"/>
    </location>
</feature>
<dbReference type="InterPro" id="IPR022188">
    <property type="entry name" value="TASOR_DUF3715"/>
</dbReference>
<dbReference type="InterPro" id="IPR056243">
    <property type="entry name" value="TASOR_ab_dom"/>
</dbReference>
<evidence type="ECO:0000259" key="4">
    <source>
        <dbReference type="Pfam" id="PF23314"/>
    </source>
</evidence>
<reference evidence="6" key="1">
    <citation type="journal article" date="2016" name="Nat. Commun.">
        <title>The channel catfish genome sequence provides insights into the evolution of scale formation in teleosts.</title>
        <authorList>
            <person name="Liu Z."/>
            <person name="Liu S."/>
            <person name="Yao J."/>
            <person name="Bao L."/>
            <person name="Zhang J."/>
            <person name="Li Y."/>
            <person name="Jiang C."/>
            <person name="Sun L."/>
            <person name="Wang R."/>
            <person name="Zhang Y."/>
            <person name="Zhou T."/>
            <person name="Zeng Q."/>
            <person name="Fu Q."/>
            <person name="Gao S."/>
            <person name="Li N."/>
            <person name="Koren S."/>
            <person name="Jiang Y."/>
            <person name="Zimin A."/>
            <person name="Xu P."/>
            <person name="Phillippy A.M."/>
            <person name="Geng X."/>
            <person name="Song L."/>
            <person name="Sun F."/>
            <person name="Li C."/>
            <person name="Wang X."/>
            <person name="Chen A."/>
            <person name="Jin Y."/>
            <person name="Yuan Z."/>
            <person name="Yang Y."/>
            <person name="Tan S."/>
            <person name="Peatman E."/>
            <person name="Lu J."/>
            <person name="Qin Z."/>
            <person name="Dunham R."/>
            <person name="Li Z."/>
            <person name="Sonstegard T."/>
            <person name="Feng J."/>
            <person name="Danzmann R.G."/>
            <person name="Schroeder S."/>
            <person name="Scheffler B."/>
            <person name="Duke M.V."/>
            <person name="Ballard L."/>
            <person name="Kucuktas H."/>
            <person name="Kaltenboeck L."/>
            <person name="Liu H."/>
            <person name="Armbruster J."/>
            <person name="Xie Y."/>
            <person name="Kirby M.L."/>
            <person name="Tian Y."/>
            <person name="Flanagan M.E."/>
            <person name="Mu W."/>
            <person name="Waldbieser G.C."/>
        </authorList>
    </citation>
    <scope>NUCLEOTIDE SEQUENCE [LARGE SCALE GENOMIC DNA]</scope>
    <source>
        <strain evidence="6">SDA103</strain>
    </source>
</reference>
<keyword evidence="6" id="KW-1185">Reference proteome</keyword>
<feature type="domain" description="TASOR alpha/beta" evidence="4">
    <location>
        <begin position="2861"/>
        <end position="2955"/>
    </location>
</feature>
<evidence type="ECO:0000256" key="1">
    <source>
        <dbReference type="ARBA" id="ARBA00008058"/>
    </source>
</evidence>
<dbReference type="Pfam" id="PF12509">
    <property type="entry name" value="DUF3715"/>
    <property type="match status" value="1"/>
</dbReference>
<feature type="region of interest" description="Disordered" evidence="2">
    <location>
        <begin position="903"/>
        <end position="945"/>
    </location>
</feature>
<feature type="region of interest" description="Disordered" evidence="2">
    <location>
        <begin position="739"/>
        <end position="828"/>
    </location>
</feature>
<evidence type="ECO:0000259" key="5">
    <source>
        <dbReference type="Pfam" id="PF24630"/>
    </source>
</evidence>
<dbReference type="PANTHER" id="PTHR16207">
    <property type="entry name" value="SET DOMAIN-CONTAINING PROTEIN"/>
    <property type="match status" value="1"/>
</dbReference>
<feature type="region of interest" description="Disordered" evidence="2">
    <location>
        <begin position="1446"/>
        <end position="1476"/>
    </location>
</feature>
<proteinExistence type="inferred from homology"/>
<feature type="region of interest" description="Disordered" evidence="2">
    <location>
        <begin position="963"/>
        <end position="1001"/>
    </location>
</feature>
<organism evidence="6 7">
    <name type="scientific">Ictalurus punctatus</name>
    <name type="common">Channel catfish</name>
    <name type="synonym">Silurus punctatus</name>
    <dbReference type="NCBI Taxonomy" id="7998"/>
    <lineage>
        <taxon>Eukaryota</taxon>
        <taxon>Metazoa</taxon>
        <taxon>Chordata</taxon>
        <taxon>Craniata</taxon>
        <taxon>Vertebrata</taxon>
        <taxon>Euteleostomi</taxon>
        <taxon>Actinopterygii</taxon>
        <taxon>Neopterygii</taxon>
        <taxon>Teleostei</taxon>
        <taxon>Ostariophysi</taxon>
        <taxon>Siluriformes</taxon>
        <taxon>Ictaluridae</taxon>
        <taxon>Ictalurus</taxon>
    </lineage>
</organism>
<feature type="region of interest" description="Disordered" evidence="2">
    <location>
        <begin position="2356"/>
        <end position="2380"/>
    </location>
</feature>
<dbReference type="Pfam" id="PF23314">
    <property type="entry name" value="TASOR_alpha-beta"/>
    <property type="match status" value="1"/>
</dbReference>
<feature type="compositionally biased region" description="Polar residues" evidence="2">
    <location>
        <begin position="918"/>
        <end position="927"/>
    </location>
</feature>
<dbReference type="GeneID" id="108265447"/>
<feature type="compositionally biased region" description="Polar residues" evidence="2">
    <location>
        <begin position="772"/>
        <end position="809"/>
    </location>
</feature>
<feature type="compositionally biased region" description="Polar residues" evidence="2">
    <location>
        <begin position="740"/>
        <end position="752"/>
    </location>
</feature>
<feature type="domain" description="TASOR pseudo-PARP" evidence="3">
    <location>
        <begin position="67"/>
        <end position="215"/>
    </location>
</feature>
<dbReference type="KEGG" id="ipu:108265447"/>
<dbReference type="InterPro" id="IPR046432">
    <property type="entry name" value="TASOR"/>
</dbReference>
<dbReference type="Proteomes" id="UP000221080">
    <property type="component" value="Chromosome 5"/>
</dbReference>
<dbReference type="GO" id="GO:0005654">
    <property type="term" value="C:nucleoplasm"/>
    <property type="evidence" value="ECO:0007669"/>
    <property type="project" value="TreeGrafter"/>
</dbReference>
<feature type="compositionally biased region" description="Polar residues" evidence="2">
    <location>
        <begin position="982"/>
        <end position="992"/>
    </location>
</feature>
<name>A0A2D0QZR3_ICTPU</name>
<dbReference type="InterPro" id="IPR056242">
    <property type="entry name" value="PIN_TASOR"/>
</dbReference>
<protein>
    <submittedName>
        <fullName evidence="7">Uncharacterized protein tasor2 isoform X1</fullName>
    </submittedName>
</protein>
<feature type="region of interest" description="Disordered" evidence="2">
    <location>
        <begin position="1970"/>
        <end position="2040"/>
    </location>
</feature>
<feature type="compositionally biased region" description="Basic and acidic residues" evidence="2">
    <location>
        <begin position="1460"/>
        <end position="1474"/>
    </location>
</feature>